<evidence type="ECO:0000313" key="4">
    <source>
        <dbReference type="Proteomes" id="UP001181622"/>
    </source>
</evidence>
<dbReference type="EMBL" id="JADBEO010000002">
    <property type="protein sequence ID" value="MDR4305276.1"/>
    <property type="molecule type" value="Genomic_DNA"/>
</dbReference>
<organism evidence="3 4">
    <name type="scientific">Chelatococcus sambhunathii</name>
    <dbReference type="NCBI Taxonomy" id="363953"/>
    <lineage>
        <taxon>Bacteria</taxon>
        <taxon>Pseudomonadati</taxon>
        <taxon>Pseudomonadota</taxon>
        <taxon>Alphaproteobacteria</taxon>
        <taxon>Hyphomicrobiales</taxon>
        <taxon>Chelatococcaceae</taxon>
        <taxon>Chelatococcus</taxon>
    </lineage>
</organism>
<dbReference type="InterPro" id="IPR004276">
    <property type="entry name" value="GlycoTrans_28_N"/>
</dbReference>
<dbReference type="PANTHER" id="PTHR48050">
    <property type="entry name" value="STEROL 3-BETA-GLUCOSYLTRANSFERASE"/>
    <property type="match status" value="1"/>
</dbReference>
<proteinExistence type="predicted"/>
<name>A0ABU1DAZ1_9HYPH</name>
<dbReference type="Proteomes" id="UP001181622">
    <property type="component" value="Unassembled WGS sequence"/>
</dbReference>
<dbReference type="SUPFAM" id="SSF53756">
    <property type="entry name" value="UDP-Glycosyltransferase/glycogen phosphorylase"/>
    <property type="match status" value="1"/>
</dbReference>
<accession>A0ABU1DAZ1</accession>
<dbReference type="RefSeq" id="WP_309388324.1">
    <property type="nucleotide sequence ID" value="NZ_JADBEO010000002.1"/>
</dbReference>
<dbReference type="Pfam" id="PF06722">
    <property type="entry name" value="EryCIII-like_C"/>
    <property type="match status" value="1"/>
</dbReference>
<feature type="domain" description="Erythromycin biosynthesis protein CIII-like C-terminal" evidence="2">
    <location>
        <begin position="299"/>
        <end position="396"/>
    </location>
</feature>
<sequence>MRILVVSLGTYGDVLPFIGLAAEMRRRGHDVTLGGAERFRAASERAGVPFSTVMSDTQYAEVFEHPSFWRPVAGALRLFRAMPSFLAPVYDFIERENKSGDTLVVASHLALGARVAEDALAVPTASVHLTPIMLVSRHVGPRTPVVGAPRWLPAWLQWKLQTGVYTHFIAPLLLPGLNEFRASKGLPPLKKIRKWWHPRRRMLLMFPDWFAAEQPDWPRQVRQIDFPRADLFGAEQAALDPRLEAFLAAGDPPVAVTFGSARQSTDKLYRAAIEASRRLGRRCLVLSQQELPPSAEGDDRVFFSRYAPLSAVLPRCAALIHHGGVGTVALAFAAGTPQLVVPFAFDQFDHAARVARLGCGIWIRRSGFVAGRVARTLGRLLASKEVAESCLRVADVSAQGEDAIARACDELEAGFARRRSAGSRRGVVEPIDAAAAIRSPA</sequence>
<dbReference type="Pfam" id="PF03033">
    <property type="entry name" value="Glyco_transf_28"/>
    <property type="match status" value="1"/>
</dbReference>
<protein>
    <submittedName>
        <fullName evidence="3">Glycosyltransferase family 1 protein</fullName>
    </submittedName>
</protein>
<dbReference type="CDD" id="cd03784">
    <property type="entry name" value="GT1_Gtf-like"/>
    <property type="match status" value="1"/>
</dbReference>
<dbReference type="PANTHER" id="PTHR48050:SF13">
    <property type="entry name" value="STEROL 3-BETA-GLUCOSYLTRANSFERASE UGT80A2"/>
    <property type="match status" value="1"/>
</dbReference>
<dbReference type="Gene3D" id="3.40.50.2000">
    <property type="entry name" value="Glycogen Phosphorylase B"/>
    <property type="match status" value="2"/>
</dbReference>
<dbReference type="InterPro" id="IPR002213">
    <property type="entry name" value="UDP_glucos_trans"/>
</dbReference>
<keyword evidence="4" id="KW-1185">Reference proteome</keyword>
<feature type="domain" description="Glycosyltransferase family 28 N-terminal" evidence="1">
    <location>
        <begin position="3"/>
        <end position="80"/>
    </location>
</feature>
<evidence type="ECO:0000313" key="3">
    <source>
        <dbReference type="EMBL" id="MDR4305276.1"/>
    </source>
</evidence>
<gene>
    <name evidence="3" type="ORF">IHQ68_01380</name>
</gene>
<comment type="caution">
    <text evidence="3">The sequence shown here is derived from an EMBL/GenBank/DDBJ whole genome shotgun (WGS) entry which is preliminary data.</text>
</comment>
<dbReference type="InterPro" id="IPR050426">
    <property type="entry name" value="Glycosyltransferase_28"/>
</dbReference>
<reference evidence="3" key="1">
    <citation type="submission" date="2020-10" db="EMBL/GenBank/DDBJ databases">
        <authorList>
            <person name="Abbas A."/>
            <person name="Razzaq R."/>
            <person name="Waqas M."/>
            <person name="Abbas N."/>
            <person name="Nielsen T.K."/>
            <person name="Hansen L.H."/>
            <person name="Hussain S."/>
            <person name="Shahid M."/>
        </authorList>
    </citation>
    <scope>NUCLEOTIDE SEQUENCE</scope>
    <source>
        <strain evidence="3">S14</strain>
    </source>
</reference>
<evidence type="ECO:0000259" key="2">
    <source>
        <dbReference type="Pfam" id="PF06722"/>
    </source>
</evidence>
<dbReference type="InterPro" id="IPR010610">
    <property type="entry name" value="EryCIII-like_C"/>
</dbReference>
<evidence type="ECO:0000259" key="1">
    <source>
        <dbReference type="Pfam" id="PF03033"/>
    </source>
</evidence>